<protein>
    <submittedName>
        <fullName evidence="2">Uncharacterized protein</fullName>
    </submittedName>
</protein>
<comment type="caution">
    <text evidence="2">The sequence shown here is derived from an EMBL/GenBank/DDBJ whole genome shotgun (WGS) entry which is preliminary data.</text>
</comment>
<dbReference type="Proteomes" id="UP000192575">
    <property type="component" value="Unassembled WGS sequence"/>
</dbReference>
<feature type="transmembrane region" description="Helical" evidence="1">
    <location>
        <begin position="6"/>
        <end position="25"/>
    </location>
</feature>
<proteinExistence type="predicted"/>
<keyword evidence="1" id="KW-0472">Membrane</keyword>
<evidence type="ECO:0000313" key="2">
    <source>
        <dbReference type="EMBL" id="OQQ90523.1"/>
    </source>
</evidence>
<keyword evidence="1" id="KW-1133">Transmembrane helix</keyword>
<sequence>MDYSKIADFLIVAIFLVGYLVTDFKEARIDPRGFIGFDKLLSKFKFYKLSMSVWVFGLWSSKLEYLAFKQVKIPSAPIPVEKLSELNATYMAIAILGILTIGITVTYTLILILYLLLDIMLQSIKLYSLYRNRKDFLKERSRGINFLKYSLNFYRKKSSNTN</sequence>
<reference evidence="2 3" key="1">
    <citation type="submission" date="2017-03" db="EMBL/GenBank/DDBJ databases">
        <title>Phylogenomics and comparative genomics of Lactobacillus salivarius, a mammalian gut commensal.</title>
        <authorList>
            <person name="Harris H.M."/>
        </authorList>
    </citation>
    <scope>NUCLEOTIDE SEQUENCE [LARGE SCALE GENOMIC DNA]</scope>
    <source>
        <strain evidence="2 3">JCM 1047</strain>
    </source>
</reference>
<evidence type="ECO:0000256" key="1">
    <source>
        <dbReference type="SAM" id="Phobius"/>
    </source>
</evidence>
<name>A0A1V9RBY0_9LACO</name>
<dbReference type="EMBL" id="NBEF01000017">
    <property type="protein sequence ID" value="OQQ90523.1"/>
    <property type="molecule type" value="Genomic_DNA"/>
</dbReference>
<organism evidence="2 3">
    <name type="scientific">Ligilactobacillus salivarius</name>
    <dbReference type="NCBI Taxonomy" id="1624"/>
    <lineage>
        <taxon>Bacteria</taxon>
        <taxon>Bacillati</taxon>
        <taxon>Bacillota</taxon>
        <taxon>Bacilli</taxon>
        <taxon>Lactobacillales</taxon>
        <taxon>Lactobacillaceae</taxon>
        <taxon>Ligilactobacillus</taxon>
    </lineage>
</organism>
<keyword evidence="1" id="KW-0812">Transmembrane</keyword>
<gene>
    <name evidence="2" type="ORF">B6U56_04355</name>
</gene>
<accession>A0A1V9RBY0</accession>
<feature type="transmembrane region" description="Helical" evidence="1">
    <location>
        <begin position="88"/>
        <end position="117"/>
    </location>
</feature>
<dbReference type="AlphaFoldDB" id="A0A1V9RBY0"/>
<evidence type="ECO:0000313" key="3">
    <source>
        <dbReference type="Proteomes" id="UP000192575"/>
    </source>
</evidence>
<dbReference type="RefSeq" id="WP_081534305.1">
    <property type="nucleotide sequence ID" value="NZ_JAUDEC010000024.1"/>
</dbReference>